<sequence length="187" mass="21016">MSTVTDMPYLPCQSWISFSYDDSYALENANYRAQMSFISSAITNINYPDRLRVNGVFTNVASFNSHQTISQMQAEIISVQQTAISYSLLQEFGNLLTDVKTIENNQNWTIGALIFISDTSDSALANANIFFSQLPPSVKITFVLLGPTTESTKLTQFSTNFIYWKDFSQPQPDSWDTLSYAAFGCQQ</sequence>
<name>A0A914Y0B6_9BILA</name>
<accession>A0A914Y0B6</accession>
<organism evidence="1 2">
    <name type="scientific">Panagrolaimus superbus</name>
    <dbReference type="NCBI Taxonomy" id="310955"/>
    <lineage>
        <taxon>Eukaryota</taxon>
        <taxon>Metazoa</taxon>
        <taxon>Ecdysozoa</taxon>
        <taxon>Nematoda</taxon>
        <taxon>Chromadorea</taxon>
        <taxon>Rhabditida</taxon>
        <taxon>Tylenchina</taxon>
        <taxon>Panagrolaimomorpha</taxon>
        <taxon>Panagrolaimoidea</taxon>
        <taxon>Panagrolaimidae</taxon>
        <taxon>Panagrolaimus</taxon>
    </lineage>
</organism>
<evidence type="ECO:0000313" key="2">
    <source>
        <dbReference type="WBParaSite" id="PSU_v2.g1266.t1"/>
    </source>
</evidence>
<dbReference type="Proteomes" id="UP000887577">
    <property type="component" value="Unplaced"/>
</dbReference>
<proteinExistence type="predicted"/>
<protein>
    <submittedName>
        <fullName evidence="2">VWFA domain-containing protein</fullName>
    </submittedName>
</protein>
<dbReference type="AlphaFoldDB" id="A0A914Y0B6"/>
<evidence type="ECO:0000313" key="1">
    <source>
        <dbReference type="Proteomes" id="UP000887577"/>
    </source>
</evidence>
<keyword evidence="1" id="KW-1185">Reference proteome</keyword>
<reference evidence="2" key="1">
    <citation type="submission" date="2022-11" db="UniProtKB">
        <authorList>
            <consortium name="WormBaseParasite"/>
        </authorList>
    </citation>
    <scope>IDENTIFICATION</scope>
</reference>
<dbReference type="WBParaSite" id="PSU_v2.g1266.t1">
    <property type="protein sequence ID" value="PSU_v2.g1266.t1"/>
    <property type="gene ID" value="PSU_v2.g1266"/>
</dbReference>